<comment type="caution">
    <text evidence="6">The sequence shown here is derived from an EMBL/GenBank/DDBJ whole genome shotgun (WGS) entry which is preliminary data.</text>
</comment>
<dbReference type="EMBL" id="DWWM01000007">
    <property type="protein sequence ID" value="HJC35838.1"/>
    <property type="molecule type" value="Genomic_DNA"/>
</dbReference>
<evidence type="ECO:0000313" key="7">
    <source>
        <dbReference type="Proteomes" id="UP000823896"/>
    </source>
</evidence>
<accession>A0A9D2NSB9</accession>
<evidence type="ECO:0000256" key="4">
    <source>
        <dbReference type="SAM" id="MobiDB-lite"/>
    </source>
</evidence>
<dbReference type="SMART" id="SM00740">
    <property type="entry name" value="PASTA"/>
    <property type="match status" value="2"/>
</dbReference>
<dbReference type="CDD" id="cd06576">
    <property type="entry name" value="PASTA_Pbp2x-like_1"/>
    <property type="match status" value="1"/>
</dbReference>
<comment type="similarity">
    <text evidence="2">Belongs to the transpeptidase family.</text>
</comment>
<dbReference type="InterPro" id="IPR005543">
    <property type="entry name" value="PASTA_dom"/>
</dbReference>
<protein>
    <submittedName>
        <fullName evidence="6">Penicillin-binding protein</fullName>
    </submittedName>
</protein>
<dbReference type="PROSITE" id="PS51178">
    <property type="entry name" value="PASTA"/>
    <property type="match status" value="1"/>
</dbReference>
<dbReference type="GO" id="GO:0005886">
    <property type="term" value="C:plasma membrane"/>
    <property type="evidence" value="ECO:0007669"/>
    <property type="project" value="TreeGrafter"/>
</dbReference>
<keyword evidence="3" id="KW-0472">Membrane</keyword>
<reference evidence="6" key="1">
    <citation type="journal article" date="2021" name="PeerJ">
        <title>Extensive microbial diversity within the chicken gut microbiome revealed by metagenomics and culture.</title>
        <authorList>
            <person name="Gilroy R."/>
            <person name="Ravi A."/>
            <person name="Getino M."/>
            <person name="Pursley I."/>
            <person name="Horton D.L."/>
            <person name="Alikhan N.F."/>
            <person name="Baker D."/>
            <person name="Gharbi K."/>
            <person name="Hall N."/>
            <person name="Watson M."/>
            <person name="Adriaenssens E.M."/>
            <person name="Foster-Nyarko E."/>
            <person name="Jarju S."/>
            <person name="Secka A."/>
            <person name="Antonio M."/>
            <person name="Oren A."/>
            <person name="Chaudhuri R.R."/>
            <person name="La Ragione R."/>
            <person name="Hildebrand F."/>
            <person name="Pallen M.J."/>
        </authorList>
    </citation>
    <scope>NUCLEOTIDE SEQUENCE</scope>
    <source>
        <strain evidence="6">CHK187-11901</strain>
    </source>
</reference>
<dbReference type="Gene3D" id="3.40.710.10">
    <property type="entry name" value="DD-peptidase/beta-lactamase superfamily"/>
    <property type="match status" value="1"/>
</dbReference>
<dbReference type="InterPro" id="IPR050515">
    <property type="entry name" value="Beta-lactam/transpept"/>
</dbReference>
<dbReference type="AlphaFoldDB" id="A0A9D2NSB9"/>
<dbReference type="Gene3D" id="3.90.1310.10">
    <property type="entry name" value="Penicillin-binding protein 2a (Domain 2)"/>
    <property type="match status" value="1"/>
</dbReference>
<evidence type="ECO:0000256" key="2">
    <source>
        <dbReference type="ARBA" id="ARBA00007171"/>
    </source>
</evidence>
<comment type="subcellular location">
    <subcellularLocation>
        <location evidence="1">Membrane</location>
    </subcellularLocation>
</comment>
<dbReference type="PANTHER" id="PTHR30627">
    <property type="entry name" value="PEPTIDOGLYCAN D,D-TRANSPEPTIDASE"/>
    <property type="match status" value="1"/>
</dbReference>
<gene>
    <name evidence="6" type="ORF">H9702_01755</name>
</gene>
<dbReference type="GO" id="GO:0071555">
    <property type="term" value="P:cell wall organization"/>
    <property type="evidence" value="ECO:0007669"/>
    <property type="project" value="TreeGrafter"/>
</dbReference>
<feature type="compositionally biased region" description="Low complexity" evidence="4">
    <location>
        <begin position="584"/>
        <end position="596"/>
    </location>
</feature>
<dbReference type="InterPro" id="IPR036138">
    <property type="entry name" value="PBP_dimer_sf"/>
</dbReference>
<dbReference type="Pfam" id="PF03793">
    <property type="entry name" value="PASTA"/>
    <property type="match status" value="2"/>
</dbReference>
<dbReference type="InterPro" id="IPR005311">
    <property type="entry name" value="PBP_dimer"/>
</dbReference>
<dbReference type="Pfam" id="PF00905">
    <property type="entry name" value="Transpeptidase"/>
    <property type="match status" value="1"/>
</dbReference>
<dbReference type="SUPFAM" id="SSF54184">
    <property type="entry name" value="Penicillin-binding protein 2x (pbp-2x), c-terminal domain"/>
    <property type="match status" value="2"/>
</dbReference>
<sequence>MMGMIVLAGTLVVGNVLFTMFTHQHIWSGADMYTRMSGSGFYNGSISAERGSIYDSKGEVLAQNVAAYTITACLDEEMEGANGEQLYVSDYRGTAEKLASVLGDAVDVDTLVQTMQNAKNAGRDQTELGTGTKRISKEQKEAIEELQLPGIDFIETSTRSYPTGVFASHLLGFATYDEEEQRIVGKMGLEQALEEYLRGEDGSIQYQFASDGSELPGTRRVEKQAVNGNDVYLTLDSNVQATLESSLSYTMKNEDAQSAWAIVMEVETGKILGWGSYPTFDKNKHDIESYLNIPSDSPYEPGSVMKGITYAAALDSGNYPYDEEFRAGSFSYTYDESTGKISRTSGSTSYPTISDALGNDFGTISFDEGFIRSSNVGICCLLADYLPAKTFEEYLNRFGFFTKVDIPFVENATGVKNFSHPSDILSTGFGQSSSVTALQMVQAYSAIFNDGVMMRPYVVEKIVDSYSNETIKSWTSEEVGQPISAETAEYVRELMGRVVSEEYGSGSRYAMEDVDVIAKTGTGQIAGENGYDDEVYTSSVMMAAPADDPKVMVYYCFVSKNIIDFDEEPIKNVFKEALIAANVTSSQSSSDTQEQTQDSEENSEKWNSYEMPVLVNHSLDYVSRRLEEMDVECVIIGDGDEIIAQYPSSGETITSSERIILLSDASTLTMPDMSGWTRKDVTAFWRLTGIPISISGSGKVTSQSIETGQAISAESEISVKLE</sequence>
<evidence type="ECO:0000256" key="3">
    <source>
        <dbReference type="ARBA" id="ARBA00023136"/>
    </source>
</evidence>
<feature type="domain" description="PASTA" evidence="5">
    <location>
        <begin position="664"/>
        <end position="722"/>
    </location>
</feature>
<dbReference type="Pfam" id="PF03717">
    <property type="entry name" value="PBP_dimer"/>
    <property type="match status" value="1"/>
</dbReference>
<name>A0A9D2NSB9_9FIRM</name>
<dbReference type="PANTHER" id="PTHR30627:SF26">
    <property type="entry name" value="PENICILLIN-BINDING PROTEIN 2B"/>
    <property type="match status" value="1"/>
</dbReference>
<dbReference type="InterPro" id="IPR012338">
    <property type="entry name" value="Beta-lactam/transpept-like"/>
</dbReference>
<dbReference type="Proteomes" id="UP000823896">
    <property type="component" value="Unassembled WGS sequence"/>
</dbReference>
<dbReference type="InterPro" id="IPR001460">
    <property type="entry name" value="PCN-bd_Tpept"/>
</dbReference>
<dbReference type="Gene3D" id="2.20.70.70">
    <property type="match status" value="1"/>
</dbReference>
<dbReference type="SUPFAM" id="SSF56601">
    <property type="entry name" value="beta-lactamase/transpeptidase-like"/>
    <property type="match status" value="1"/>
</dbReference>
<dbReference type="CDD" id="cd06575">
    <property type="entry name" value="PASTA_Pbp2x-like_2"/>
    <property type="match status" value="1"/>
</dbReference>
<dbReference type="GO" id="GO:0008658">
    <property type="term" value="F:penicillin binding"/>
    <property type="evidence" value="ECO:0007669"/>
    <property type="project" value="InterPro"/>
</dbReference>
<feature type="region of interest" description="Disordered" evidence="4">
    <location>
        <begin position="584"/>
        <end position="607"/>
    </location>
</feature>
<evidence type="ECO:0000256" key="1">
    <source>
        <dbReference type="ARBA" id="ARBA00004370"/>
    </source>
</evidence>
<organism evidence="6 7">
    <name type="scientific">Candidatus Merdibacter merdavium</name>
    <dbReference type="NCBI Taxonomy" id="2838692"/>
    <lineage>
        <taxon>Bacteria</taxon>
        <taxon>Bacillati</taxon>
        <taxon>Bacillota</taxon>
        <taxon>Erysipelotrichia</taxon>
        <taxon>Erysipelotrichales</taxon>
        <taxon>Erysipelotrichaceae</taxon>
        <taxon>Merdibacter</taxon>
    </lineage>
</organism>
<reference evidence="6" key="2">
    <citation type="submission" date="2021-04" db="EMBL/GenBank/DDBJ databases">
        <authorList>
            <person name="Gilroy R."/>
        </authorList>
    </citation>
    <scope>NUCLEOTIDE SEQUENCE</scope>
    <source>
        <strain evidence="6">CHK187-11901</strain>
    </source>
</reference>
<evidence type="ECO:0000313" key="6">
    <source>
        <dbReference type="EMBL" id="HJC35838.1"/>
    </source>
</evidence>
<proteinExistence type="inferred from homology"/>
<dbReference type="Gene3D" id="3.30.70.2110">
    <property type="match status" value="1"/>
</dbReference>
<evidence type="ECO:0000259" key="5">
    <source>
        <dbReference type="PROSITE" id="PS51178"/>
    </source>
</evidence>
<dbReference type="SUPFAM" id="SSF56519">
    <property type="entry name" value="Penicillin binding protein dimerisation domain"/>
    <property type="match status" value="1"/>
</dbReference>